<evidence type="ECO:0000313" key="2">
    <source>
        <dbReference type="EMBL" id="PWA28549.1"/>
    </source>
</evidence>
<keyword evidence="3" id="KW-1185">Reference proteome</keyword>
<keyword evidence="1" id="KW-0472">Membrane</keyword>
<keyword evidence="1" id="KW-1133">Transmembrane helix</keyword>
<reference evidence="2 3" key="1">
    <citation type="journal article" date="2018" name="G3 (Bethesda)">
        <title>A High-Quality Reference Genome for the Invasive Mosquitofish Gambusia affinis Using a Chicago Library.</title>
        <authorList>
            <person name="Hoffberg S.L."/>
            <person name="Troendle N.J."/>
            <person name="Glenn T.C."/>
            <person name="Mahmud O."/>
            <person name="Louha S."/>
            <person name="Chalopin D."/>
            <person name="Bennetzen J.L."/>
            <person name="Mauricio R."/>
        </authorList>
    </citation>
    <scope>NUCLEOTIDE SEQUENCE [LARGE SCALE GENOMIC DNA]</scope>
    <source>
        <strain evidence="2">NE01/NJP1002.9</strain>
        <tissue evidence="2">Muscle</tissue>
    </source>
</reference>
<protein>
    <submittedName>
        <fullName evidence="2">Uncharacterized protein</fullName>
    </submittedName>
</protein>
<dbReference type="AlphaFoldDB" id="A0A315VYM8"/>
<organism evidence="2 3">
    <name type="scientific">Gambusia affinis</name>
    <name type="common">Western mosquitofish</name>
    <name type="synonym">Heterandria affinis</name>
    <dbReference type="NCBI Taxonomy" id="33528"/>
    <lineage>
        <taxon>Eukaryota</taxon>
        <taxon>Metazoa</taxon>
        <taxon>Chordata</taxon>
        <taxon>Craniata</taxon>
        <taxon>Vertebrata</taxon>
        <taxon>Euteleostomi</taxon>
        <taxon>Actinopterygii</taxon>
        <taxon>Neopterygii</taxon>
        <taxon>Teleostei</taxon>
        <taxon>Neoteleostei</taxon>
        <taxon>Acanthomorphata</taxon>
        <taxon>Ovalentaria</taxon>
        <taxon>Atherinomorphae</taxon>
        <taxon>Cyprinodontiformes</taxon>
        <taxon>Poeciliidae</taxon>
        <taxon>Poeciliinae</taxon>
        <taxon>Gambusia</taxon>
    </lineage>
</organism>
<proteinExistence type="predicted"/>
<name>A0A315VYM8_GAMAF</name>
<gene>
    <name evidence="2" type="ORF">CCH79_00013545</name>
</gene>
<accession>A0A315VYM8</accession>
<keyword evidence="1" id="KW-0812">Transmembrane</keyword>
<feature type="transmembrane region" description="Helical" evidence="1">
    <location>
        <begin position="123"/>
        <end position="140"/>
    </location>
</feature>
<sequence>MIHKPTSPFLQFHTVAAAPCFFLLLFFLPVVTHSGWRNTRFTHRPAATPKKRQKYSNFIQTTALKTVLCSIVPPLVQPHWLTVRVKEEAHSGRFFSLKELNWLFFLLNWVKGMKDFCFTLQDQWFLFLCHVLTVLLLFLFHKALRVVTSSGGGGADLPLGGIVSIHVLVKGCFGTIVRRFVEPHFPQQLDWNARQPVN</sequence>
<evidence type="ECO:0000313" key="3">
    <source>
        <dbReference type="Proteomes" id="UP000250572"/>
    </source>
</evidence>
<dbReference type="EMBL" id="NHOQ01000815">
    <property type="protein sequence ID" value="PWA28549.1"/>
    <property type="molecule type" value="Genomic_DNA"/>
</dbReference>
<comment type="caution">
    <text evidence="2">The sequence shown here is derived from an EMBL/GenBank/DDBJ whole genome shotgun (WGS) entry which is preliminary data.</text>
</comment>
<dbReference type="Proteomes" id="UP000250572">
    <property type="component" value="Unassembled WGS sequence"/>
</dbReference>
<evidence type="ECO:0000256" key="1">
    <source>
        <dbReference type="SAM" id="Phobius"/>
    </source>
</evidence>
<feature type="transmembrane region" description="Helical" evidence="1">
    <location>
        <begin position="12"/>
        <end position="36"/>
    </location>
</feature>